<dbReference type="Pfam" id="PF00076">
    <property type="entry name" value="RRM_1"/>
    <property type="match status" value="1"/>
</dbReference>
<dbReference type="InterPro" id="IPR001878">
    <property type="entry name" value="Znf_CCHC"/>
</dbReference>
<dbReference type="SMART" id="SM00360">
    <property type="entry name" value="RRM"/>
    <property type="match status" value="1"/>
</dbReference>
<feature type="compositionally biased region" description="Pro residues" evidence="3">
    <location>
        <begin position="255"/>
        <end position="268"/>
    </location>
</feature>
<dbReference type="PANTHER" id="PTHR48038">
    <property type="entry name" value="RIBONUCLEOPROTEIN RB97D"/>
    <property type="match status" value="1"/>
</dbReference>
<feature type="transmembrane region" description="Helical" evidence="4">
    <location>
        <begin position="376"/>
        <end position="400"/>
    </location>
</feature>
<feature type="transmembrane region" description="Helical" evidence="4">
    <location>
        <begin position="420"/>
        <end position="438"/>
    </location>
</feature>
<dbReference type="Pfam" id="PF00098">
    <property type="entry name" value="zf-CCHC"/>
    <property type="match status" value="1"/>
</dbReference>
<dbReference type="InterPro" id="IPR035979">
    <property type="entry name" value="RBD_domain_sf"/>
</dbReference>
<dbReference type="InterPro" id="IPR012677">
    <property type="entry name" value="Nucleotide-bd_a/b_plait_sf"/>
</dbReference>
<feature type="compositionally biased region" description="Basic and acidic residues" evidence="3">
    <location>
        <begin position="271"/>
        <end position="304"/>
    </location>
</feature>
<protein>
    <submittedName>
        <fullName evidence="7">Uncharacterized protein</fullName>
    </submittedName>
</protein>
<comment type="caution">
    <text evidence="7">The sequence shown here is derived from an EMBL/GenBank/DDBJ whole genome shotgun (WGS) entry which is preliminary data.</text>
</comment>
<evidence type="ECO:0000256" key="4">
    <source>
        <dbReference type="SAM" id="Phobius"/>
    </source>
</evidence>
<evidence type="ECO:0000259" key="5">
    <source>
        <dbReference type="PROSITE" id="PS50102"/>
    </source>
</evidence>
<dbReference type="Gene3D" id="3.30.70.330">
    <property type="match status" value="1"/>
</dbReference>
<gene>
    <name evidence="7" type="ORF">VKT23_003051</name>
</gene>
<feature type="transmembrane region" description="Helical" evidence="4">
    <location>
        <begin position="339"/>
        <end position="356"/>
    </location>
</feature>
<evidence type="ECO:0000259" key="6">
    <source>
        <dbReference type="PROSITE" id="PS50158"/>
    </source>
</evidence>
<dbReference type="PROSITE" id="PS50158">
    <property type="entry name" value="ZF_CCHC"/>
    <property type="match status" value="1"/>
</dbReference>
<feature type="compositionally biased region" description="Low complexity" evidence="3">
    <location>
        <begin position="62"/>
        <end position="72"/>
    </location>
</feature>
<feature type="compositionally biased region" description="Basic and acidic residues" evidence="3">
    <location>
        <begin position="46"/>
        <end position="55"/>
    </location>
</feature>
<dbReference type="PROSITE" id="PS50102">
    <property type="entry name" value="RRM"/>
    <property type="match status" value="1"/>
</dbReference>
<keyword evidence="2" id="KW-0694">RNA-binding</keyword>
<accession>A0ABR1K063</accession>
<keyword evidence="1" id="KW-0863">Zinc-finger</keyword>
<evidence type="ECO:0000256" key="1">
    <source>
        <dbReference type="PROSITE-ProRule" id="PRU00047"/>
    </source>
</evidence>
<reference evidence="7 8" key="1">
    <citation type="submission" date="2024-01" db="EMBL/GenBank/DDBJ databases">
        <title>A draft genome for the cacao thread blight pathogen Marasmiellus scandens.</title>
        <authorList>
            <person name="Baruah I.K."/>
            <person name="Leung J."/>
            <person name="Bukari Y."/>
            <person name="Amoako-Attah I."/>
            <person name="Meinhardt L.W."/>
            <person name="Bailey B.A."/>
            <person name="Cohen S.P."/>
        </authorList>
    </citation>
    <scope>NUCLEOTIDE SEQUENCE [LARGE SCALE GENOMIC DNA]</scope>
    <source>
        <strain evidence="7 8">GH-19</strain>
    </source>
</reference>
<evidence type="ECO:0000256" key="2">
    <source>
        <dbReference type="PROSITE-ProRule" id="PRU00176"/>
    </source>
</evidence>
<dbReference type="CDD" id="cd00590">
    <property type="entry name" value="RRM_SF"/>
    <property type="match status" value="1"/>
</dbReference>
<keyword evidence="4" id="KW-1133">Transmembrane helix</keyword>
<dbReference type="Proteomes" id="UP001498398">
    <property type="component" value="Unassembled WGS sequence"/>
</dbReference>
<dbReference type="Gene3D" id="4.10.60.10">
    <property type="entry name" value="Zinc finger, CCHC-type"/>
    <property type="match status" value="1"/>
</dbReference>
<feature type="domain" description="RRM" evidence="5">
    <location>
        <begin position="99"/>
        <end position="169"/>
    </location>
</feature>
<feature type="region of interest" description="Disordered" evidence="3">
    <location>
        <begin position="1"/>
        <end position="87"/>
    </location>
</feature>
<feature type="domain" description="CCHC-type" evidence="6">
    <location>
        <begin position="183"/>
        <end position="197"/>
    </location>
</feature>
<keyword evidence="1" id="KW-0862">Zinc</keyword>
<sequence>MSSAVEEAWSTSGAENQDPDTPGPGNLDPMSVDGSPSISIPPMAASDDHDTHQDQDTPAEYSSHSHSGSRSRPAGLPDVPPGNSDLVVSHRGEKQIKPNKVYIGGLPEHTRQEDLRNCFSKIGNIVAIELKIGYGFVEFDSREAAELSVSKYHEGYFMGNKIRVELSKGGGRTAKYTGDPGACFKCGQMGHWARECPHHPGPTSNNQQQRRSDAPLINRIQRDYPPASATTPPPASAPARDSRFDYPAREYRRPASPPPSRDYYPPPSNRGRYDDHRYTDRDRDRDRHPPPPSDYRSRHAEPASHYRGTPSVSYSGDRYRSSSDRYGHHRRLPLDVLELHRGTVMTMHLLVTMIIVHARRLRRAMHTTILPGVSHLIAIGIVLQVLLLVLLLLGMTIVVLKTADIHPPLLDLHPRVLVETILLAVVDVMSLLTLTGGLEPRLFKLNRCI</sequence>
<evidence type="ECO:0000313" key="7">
    <source>
        <dbReference type="EMBL" id="KAK7468546.1"/>
    </source>
</evidence>
<evidence type="ECO:0000256" key="3">
    <source>
        <dbReference type="SAM" id="MobiDB-lite"/>
    </source>
</evidence>
<proteinExistence type="predicted"/>
<organism evidence="7 8">
    <name type="scientific">Marasmiellus scandens</name>
    <dbReference type="NCBI Taxonomy" id="2682957"/>
    <lineage>
        <taxon>Eukaryota</taxon>
        <taxon>Fungi</taxon>
        <taxon>Dikarya</taxon>
        <taxon>Basidiomycota</taxon>
        <taxon>Agaricomycotina</taxon>
        <taxon>Agaricomycetes</taxon>
        <taxon>Agaricomycetidae</taxon>
        <taxon>Agaricales</taxon>
        <taxon>Marasmiineae</taxon>
        <taxon>Omphalotaceae</taxon>
        <taxon>Marasmiellus</taxon>
    </lineage>
</organism>
<dbReference type="InterPro" id="IPR000504">
    <property type="entry name" value="RRM_dom"/>
</dbReference>
<feature type="region of interest" description="Disordered" evidence="3">
    <location>
        <begin position="223"/>
        <end position="325"/>
    </location>
</feature>
<evidence type="ECO:0000313" key="8">
    <source>
        <dbReference type="Proteomes" id="UP001498398"/>
    </source>
</evidence>
<keyword evidence="8" id="KW-1185">Reference proteome</keyword>
<keyword evidence="4" id="KW-0472">Membrane</keyword>
<feature type="compositionally biased region" description="Polar residues" evidence="3">
    <location>
        <begin position="1"/>
        <end position="15"/>
    </location>
</feature>
<dbReference type="EMBL" id="JBANRG010000003">
    <property type="protein sequence ID" value="KAK7468546.1"/>
    <property type="molecule type" value="Genomic_DNA"/>
</dbReference>
<feature type="compositionally biased region" description="Basic and acidic residues" evidence="3">
    <location>
        <begin position="240"/>
        <end position="253"/>
    </location>
</feature>
<keyword evidence="4" id="KW-0812">Transmembrane</keyword>
<keyword evidence="1" id="KW-0479">Metal-binding</keyword>
<name>A0ABR1K063_9AGAR</name>
<dbReference type="PANTHER" id="PTHR48038:SF1">
    <property type="entry name" value="RIBONUCLEOPROTEIN RB97D"/>
    <property type="match status" value="1"/>
</dbReference>
<dbReference type="SMART" id="SM00343">
    <property type="entry name" value="ZnF_C2HC"/>
    <property type="match status" value="1"/>
</dbReference>
<dbReference type="SUPFAM" id="SSF54928">
    <property type="entry name" value="RNA-binding domain, RBD"/>
    <property type="match status" value="1"/>
</dbReference>